<organism evidence="1 2">
    <name type="scientific">Marchantia polymorpha</name>
    <name type="common">Common liverwort</name>
    <name type="synonym">Marchantia aquatica</name>
    <dbReference type="NCBI Taxonomy" id="3197"/>
    <lineage>
        <taxon>Eukaryota</taxon>
        <taxon>Viridiplantae</taxon>
        <taxon>Streptophyta</taxon>
        <taxon>Embryophyta</taxon>
        <taxon>Marchantiophyta</taxon>
        <taxon>Marchantiopsida</taxon>
        <taxon>Marchantiidae</taxon>
        <taxon>Marchantiales</taxon>
        <taxon>Marchantiaceae</taxon>
        <taxon>Marchantia</taxon>
    </lineage>
</organism>
<dbReference type="Gramene" id="Mp1g27190.1">
    <property type="protein sequence ID" value="Mp1g27190.1.cds1"/>
    <property type="gene ID" value="Mp1g27190"/>
</dbReference>
<dbReference type="EMBL" id="KZ772674">
    <property type="protein sequence ID" value="PTQ49687.1"/>
    <property type="molecule type" value="Genomic_DNA"/>
</dbReference>
<evidence type="ECO:0000313" key="2">
    <source>
        <dbReference type="Proteomes" id="UP000244005"/>
    </source>
</evidence>
<accession>A0A2R6XUE5</accession>
<dbReference type="Proteomes" id="UP000244005">
    <property type="component" value="Unassembled WGS sequence"/>
</dbReference>
<proteinExistence type="predicted"/>
<name>A0A2R6XUE5_MARPO</name>
<evidence type="ECO:0000313" key="1">
    <source>
        <dbReference type="EMBL" id="PTQ49686.1"/>
    </source>
</evidence>
<dbReference type="Gramene" id="Mp1g27190.2">
    <property type="protein sequence ID" value="Mp1g27190.2.cds1"/>
    <property type="gene ID" value="Mp1g27190"/>
</dbReference>
<sequence>MGTRVALRVDPPWPSRRHALHGLRCGKQDRLQCSPWAEEAPLESLTPFLALQSPLALAPMLPLILRPNMRSSPSFSSSELFCPGLRKTSFR</sequence>
<reference evidence="2" key="1">
    <citation type="journal article" date="2017" name="Cell">
        <title>Insights into land plant evolution garnered from the Marchantia polymorpha genome.</title>
        <authorList>
            <person name="Bowman J.L."/>
            <person name="Kohchi T."/>
            <person name="Yamato K.T."/>
            <person name="Jenkins J."/>
            <person name="Shu S."/>
            <person name="Ishizaki K."/>
            <person name="Yamaoka S."/>
            <person name="Nishihama R."/>
            <person name="Nakamura Y."/>
            <person name="Berger F."/>
            <person name="Adam C."/>
            <person name="Aki S.S."/>
            <person name="Althoff F."/>
            <person name="Araki T."/>
            <person name="Arteaga-Vazquez M.A."/>
            <person name="Balasubrmanian S."/>
            <person name="Barry K."/>
            <person name="Bauer D."/>
            <person name="Boehm C.R."/>
            <person name="Briginshaw L."/>
            <person name="Caballero-Perez J."/>
            <person name="Catarino B."/>
            <person name="Chen F."/>
            <person name="Chiyoda S."/>
            <person name="Chovatia M."/>
            <person name="Davies K.M."/>
            <person name="Delmans M."/>
            <person name="Demura T."/>
            <person name="Dierschke T."/>
            <person name="Dolan L."/>
            <person name="Dorantes-Acosta A.E."/>
            <person name="Eklund D.M."/>
            <person name="Florent S.N."/>
            <person name="Flores-Sandoval E."/>
            <person name="Fujiyama A."/>
            <person name="Fukuzawa H."/>
            <person name="Galik B."/>
            <person name="Grimanelli D."/>
            <person name="Grimwood J."/>
            <person name="Grossniklaus U."/>
            <person name="Hamada T."/>
            <person name="Haseloff J."/>
            <person name="Hetherington A.J."/>
            <person name="Higo A."/>
            <person name="Hirakawa Y."/>
            <person name="Hundley H.N."/>
            <person name="Ikeda Y."/>
            <person name="Inoue K."/>
            <person name="Inoue S.I."/>
            <person name="Ishida S."/>
            <person name="Jia Q."/>
            <person name="Kakita M."/>
            <person name="Kanazawa T."/>
            <person name="Kawai Y."/>
            <person name="Kawashima T."/>
            <person name="Kennedy M."/>
            <person name="Kinose K."/>
            <person name="Kinoshita T."/>
            <person name="Kohara Y."/>
            <person name="Koide E."/>
            <person name="Komatsu K."/>
            <person name="Kopischke S."/>
            <person name="Kubo M."/>
            <person name="Kyozuka J."/>
            <person name="Lagercrantz U."/>
            <person name="Lin S.S."/>
            <person name="Lindquist E."/>
            <person name="Lipzen A.M."/>
            <person name="Lu C.W."/>
            <person name="De Luna E."/>
            <person name="Martienssen R.A."/>
            <person name="Minamino N."/>
            <person name="Mizutani M."/>
            <person name="Mizutani M."/>
            <person name="Mochizuki N."/>
            <person name="Monte I."/>
            <person name="Mosher R."/>
            <person name="Nagasaki H."/>
            <person name="Nakagami H."/>
            <person name="Naramoto S."/>
            <person name="Nishitani K."/>
            <person name="Ohtani M."/>
            <person name="Okamoto T."/>
            <person name="Okumura M."/>
            <person name="Phillips J."/>
            <person name="Pollak B."/>
            <person name="Reinders A."/>
            <person name="Rovekamp M."/>
            <person name="Sano R."/>
            <person name="Sawa S."/>
            <person name="Schmid M.W."/>
            <person name="Shirakawa M."/>
            <person name="Solano R."/>
            <person name="Spunde A."/>
            <person name="Suetsugu N."/>
            <person name="Sugano S."/>
            <person name="Sugiyama A."/>
            <person name="Sun R."/>
            <person name="Suzuki Y."/>
            <person name="Takenaka M."/>
            <person name="Takezawa D."/>
            <person name="Tomogane H."/>
            <person name="Tsuzuki M."/>
            <person name="Ueda T."/>
            <person name="Umeda M."/>
            <person name="Ward J.M."/>
            <person name="Watanabe Y."/>
            <person name="Yazaki K."/>
            <person name="Yokoyama R."/>
            <person name="Yoshitake Y."/>
            <person name="Yotsui I."/>
            <person name="Zachgo S."/>
            <person name="Schmutz J."/>
        </authorList>
    </citation>
    <scope>NUCLEOTIDE SEQUENCE [LARGE SCALE GENOMIC DNA]</scope>
    <source>
        <strain evidence="2">Tak-1</strain>
    </source>
</reference>
<reference evidence="1" key="2">
    <citation type="submission" date="2017-12" db="EMBL/GenBank/DDBJ databases">
        <title>WGS assembly of Marchantia polymorpha.</title>
        <authorList>
            <person name="Bowman J.L."/>
            <person name="Kohchi T."/>
            <person name="Yamato K.T."/>
            <person name="Jenkins J."/>
            <person name="Shu S."/>
            <person name="Ishizaki K."/>
            <person name="Yamaoka S."/>
            <person name="Nishihama R."/>
            <person name="Nakamura Y."/>
            <person name="Berger F."/>
            <person name="Adam C."/>
            <person name="Aki S.S."/>
            <person name="Althoff F."/>
            <person name="Araki T."/>
            <person name="Arteaga-Vazquez M.A."/>
            <person name="Balasubrmanian S."/>
            <person name="Bauer D."/>
            <person name="Boehm C.R."/>
            <person name="Briginshaw L."/>
            <person name="Caballero-Perez J."/>
            <person name="Catarino B."/>
            <person name="Chen F."/>
            <person name="Chiyoda S."/>
            <person name="Chovatia M."/>
            <person name="Davies K.M."/>
            <person name="Delmans M."/>
            <person name="Demura T."/>
            <person name="Dierschke T."/>
            <person name="Dolan L."/>
            <person name="Dorantes-Acosta A.E."/>
            <person name="Eklund D.M."/>
            <person name="Florent S.N."/>
            <person name="Flores-Sandoval E."/>
            <person name="Fujiyama A."/>
            <person name="Fukuzawa H."/>
            <person name="Galik B."/>
            <person name="Grimanelli D."/>
            <person name="Grimwood J."/>
            <person name="Grossniklaus U."/>
            <person name="Hamada T."/>
            <person name="Haseloff J."/>
            <person name="Hetherington A.J."/>
            <person name="Higo A."/>
            <person name="Hirakawa Y."/>
            <person name="Hundley H.N."/>
            <person name="Ikeda Y."/>
            <person name="Inoue K."/>
            <person name="Inoue S."/>
            <person name="Ishida S."/>
            <person name="Jia Q."/>
            <person name="Kakita M."/>
            <person name="Kanazawa T."/>
            <person name="Kawai Y."/>
            <person name="Kawashima T."/>
            <person name="Kennedy M."/>
            <person name="Kinose K."/>
            <person name="Kinoshita T."/>
            <person name="Kohara Y."/>
            <person name="Koide E."/>
            <person name="Komatsu K."/>
            <person name="Kopischke S."/>
            <person name="Kubo M."/>
            <person name="Kyozuka J."/>
            <person name="Lagercrantz U."/>
            <person name="Lin S.S."/>
            <person name="Lindquist E."/>
            <person name="Lipzen A.M."/>
            <person name="Lu C."/>
            <person name="Luna E.D."/>
            <person name="Martienssen R.A."/>
            <person name="Minamino N."/>
            <person name="Mizutani M."/>
            <person name="Mizutani M."/>
            <person name="Mochizuki N."/>
            <person name="Monte I."/>
            <person name="Mosher R."/>
            <person name="Nagasaki H."/>
            <person name="Nakagami H."/>
            <person name="Naramoto S."/>
            <person name="Nishitani K."/>
            <person name="Ohtani M."/>
            <person name="Okamoto T."/>
            <person name="Okumura M."/>
            <person name="Phillips J."/>
            <person name="Pollak B."/>
            <person name="Reinders A."/>
            <person name="Roevekamp M."/>
            <person name="Sano R."/>
            <person name="Sawa S."/>
            <person name="Schmid M.W."/>
            <person name="Shirakawa M."/>
            <person name="Solano R."/>
            <person name="Spunde A."/>
            <person name="Suetsugu N."/>
            <person name="Sugano S."/>
            <person name="Sugiyama A."/>
            <person name="Sun R."/>
            <person name="Suzuki Y."/>
            <person name="Takenaka M."/>
            <person name="Takezawa D."/>
            <person name="Tomogane H."/>
            <person name="Tsuzuki M."/>
            <person name="Ueda T."/>
            <person name="Umeda M."/>
            <person name="Ward J.M."/>
            <person name="Watanabe Y."/>
            <person name="Yazaki K."/>
            <person name="Yokoyama R."/>
            <person name="Yoshitake Y."/>
            <person name="Yotsui I."/>
            <person name="Zachgo S."/>
            <person name="Schmutz J."/>
        </authorList>
    </citation>
    <scope>NUCLEOTIDE SEQUENCE [LARGE SCALE GENOMIC DNA]</scope>
    <source>
        <strain evidence="1">Tak-1</strain>
    </source>
</reference>
<gene>
    <name evidence="1" type="ORF">MARPO_0002s0159</name>
</gene>
<keyword evidence="2" id="KW-1185">Reference proteome</keyword>
<protein>
    <submittedName>
        <fullName evidence="1">Uncharacterized protein</fullName>
    </submittedName>
</protein>
<dbReference type="AlphaFoldDB" id="A0A2R6XUE5"/>
<dbReference type="EMBL" id="KZ772674">
    <property type="protein sequence ID" value="PTQ49686.1"/>
    <property type="molecule type" value="Genomic_DNA"/>
</dbReference>